<evidence type="ECO:0000259" key="5">
    <source>
        <dbReference type="Pfam" id="PF03065"/>
    </source>
</evidence>
<evidence type="ECO:0000256" key="2">
    <source>
        <dbReference type="ARBA" id="ARBA00023277"/>
    </source>
</evidence>
<dbReference type="PANTHER" id="PTHR36306:SF1">
    <property type="entry name" value="ALPHA-AMYLASE-RELATED"/>
    <property type="match status" value="1"/>
</dbReference>
<keyword evidence="2 3" id="KW-0119">Carbohydrate metabolism</keyword>
<evidence type="ECO:0000256" key="3">
    <source>
        <dbReference type="RuleBase" id="RU361196"/>
    </source>
</evidence>
<dbReference type="CDD" id="cd10796">
    <property type="entry name" value="GH57N_APU"/>
    <property type="match status" value="1"/>
</dbReference>
<organism evidence="6 7">
    <name type="scientific">Thiopseudomonas denitrificans</name>
    <dbReference type="NCBI Taxonomy" id="1501432"/>
    <lineage>
        <taxon>Bacteria</taxon>
        <taxon>Pseudomonadati</taxon>
        <taxon>Pseudomonadota</taxon>
        <taxon>Gammaproteobacteria</taxon>
        <taxon>Pseudomonadales</taxon>
        <taxon>Pseudomonadaceae</taxon>
        <taxon>Thiopseudomonas</taxon>
    </lineage>
</organism>
<dbReference type="InterPro" id="IPR011330">
    <property type="entry name" value="Glyco_hydro/deAcase_b/a-brl"/>
</dbReference>
<gene>
    <name evidence="6" type="ORF">DFQ45_1049</name>
</gene>
<dbReference type="AlphaFoldDB" id="A0A4R6TYM6"/>
<protein>
    <submittedName>
        <fullName evidence="6">Alpha-amylase/alpha-mannosidase (GH57 family)</fullName>
    </submittedName>
</protein>
<proteinExistence type="inferred from homology"/>
<feature type="domain" description="Glycoside hydrolase family 57 N-terminal" evidence="5">
    <location>
        <begin position="11"/>
        <end position="440"/>
    </location>
</feature>
<comment type="caution">
    <text evidence="6">The sequence shown here is derived from an EMBL/GenBank/DDBJ whole genome shotgun (WGS) entry which is preliminary data.</text>
</comment>
<dbReference type="Gene3D" id="3.20.110.10">
    <property type="entry name" value="Glycoside hydrolase 38, N terminal domain"/>
    <property type="match status" value="1"/>
</dbReference>
<dbReference type="Pfam" id="PF03065">
    <property type="entry name" value="Glyco_hydro_57"/>
    <property type="match status" value="1"/>
</dbReference>
<reference evidence="6 7" key="1">
    <citation type="submission" date="2019-03" db="EMBL/GenBank/DDBJ databases">
        <title>Genomic Encyclopedia of Type Strains, Phase IV (KMG-IV): sequencing the most valuable type-strain genomes for metagenomic binning, comparative biology and taxonomic classification.</title>
        <authorList>
            <person name="Goeker M."/>
        </authorList>
    </citation>
    <scope>NUCLEOTIDE SEQUENCE [LARGE SCALE GENOMIC DNA]</scope>
    <source>
        <strain evidence="6 7">DSM 28679</strain>
    </source>
</reference>
<dbReference type="InterPro" id="IPR027291">
    <property type="entry name" value="Glyco_hydro_38_N_sf"/>
</dbReference>
<keyword evidence="7" id="KW-1185">Reference proteome</keyword>
<dbReference type="Proteomes" id="UP000294575">
    <property type="component" value="Unassembled WGS sequence"/>
</dbReference>
<evidence type="ECO:0000256" key="4">
    <source>
        <dbReference type="SAM" id="MobiDB-lite"/>
    </source>
</evidence>
<evidence type="ECO:0000313" key="6">
    <source>
        <dbReference type="EMBL" id="TDQ38436.1"/>
    </source>
</evidence>
<dbReference type="InterPro" id="IPR004300">
    <property type="entry name" value="Glyco_hydro_57_N"/>
</dbReference>
<comment type="similarity">
    <text evidence="1 3">Belongs to the glycosyl hydrolase 57 family.</text>
</comment>
<dbReference type="InterPro" id="IPR052046">
    <property type="entry name" value="GH57_Enzymes"/>
</dbReference>
<dbReference type="EMBL" id="SNYK01000004">
    <property type="protein sequence ID" value="TDQ38436.1"/>
    <property type="molecule type" value="Genomic_DNA"/>
</dbReference>
<sequence length="573" mass="65195">MTHADKLKVVLCWHMHQPHYRDGKDGQYRLPWVYLHAIKDYTDMAAHLEAMPEARVVVNFAPVLLEQLDDYARQTGGWLEDGQPMQDAMLNMLAGVAAFPACPDERARLLQDCQRAHHPTMIAPYAEFQGLLDVCQPLLHHAAMAGQGLMFLSEQFFIDLLVWYHLAWMGVSVHQSDPRVGILMDKARGFEPADRRMLLQIIHDAVAGIIPRYRALYERGQIELSTTPYGHPIVPLLLDFDSMADAQPDAPRPHHPAYPGGKERARWHMDRGLQVFDHYFGHRPRGIWLSEGAVSTAAVHLLDDYDIQWTASGQEVWHDSCLRSGLNEVRSCNRALYRPAQLEDSNCKLFFRDDGLSDLIGFQYKDWHADDAARDFCQHAENIANFLGDQAGQRVVTVILDGENAWEYYPKNAHYFLTAFYRALSHHPRVEMTTFSDALAQGAEPLPLSRLSAGSWVYGSFSTWIGEKDKNLGWDLLVEARQAFDRVLASGRLGPVQKQAVEAQLAICEGSDWFWWFGDYNPAESVRDFELLYRQHLEKLYELLGEPVPPRLAQPVSHGGGHMENSGTMRRNL</sequence>
<evidence type="ECO:0000256" key="1">
    <source>
        <dbReference type="ARBA" id="ARBA00006821"/>
    </source>
</evidence>
<dbReference type="SUPFAM" id="SSF88713">
    <property type="entry name" value="Glycoside hydrolase/deacetylase"/>
    <property type="match status" value="1"/>
</dbReference>
<dbReference type="GO" id="GO:0003824">
    <property type="term" value="F:catalytic activity"/>
    <property type="evidence" value="ECO:0007669"/>
    <property type="project" value="InterPro"/>
</dbReference>
<dbReference type="PANTHER" id="PTHR36306">
    <property type="entry name" value="ALPHA-AMYLASE-RELATED-RELATED"/>
    <property type="match status" value="1"/>
</dbReference>
<feature type="region of interest" description="Disordered" evidence="4">
    <location>
        <begin position="552"/>
        <end position="573"/>
    </location>
</feature>
<evidence type="ECO:0000313" key="7">
    <source>
        <dbReference type="Proteomes" id="UP000294575"/>
    </source>
</evidence>
<accession>A0A4R6TYM6</accession>
<name>A0A4R6TYM6_9GAMM</name>
<dbReference type="GO" id="GO:0005975">
    <property type="term" value="P:carbohydrate metabolic process"/>
    <property type="evidence" value="ECO:0007669"/>
    <property type="project" value="InterPro"/>
</dbReference>